<dbReference type="Pfam" id="PF03976">
    <property type="entry name" value="PPK2"/>
    <property type="match status" value="1"/>
</dbReference>
<dbReference type="InterPro" id="IPR027417">
    <property type="entry name" value="P-loop_NTPase"/>
</dbReference>
<accession>T1AX92</accession>
<gene>
    <name evidence="4" type="ORF">B1A_09870</name>
</gene>
<comment type="caution">
    <text evidence="4">The sequence shown here is derived from an EMBL/GenBank/DDBJ whole genome shotgun (WGS) entry which is preliminary data.</text>
</comment>
<organism evidence="4">
    <name type="scientific">mine drainage metagenome</name>
    <dbReference type="NCBI Taxonomy" id="410659"/>
    <lineage>
        <taxon>unclassified sequences</taxon>
        <taxon>metagenomes</taxon>
        <taxon>ecological metagenomes</taxon>
    </lineage>
</organism>
<proteinExistence type="predicted"/>
<reference evidence="4" key="2">
    <citation type="journal article" date="2014" name="ISME J.">
        <title>Microbial stratification in low pH oxic and suboxic macroscopic growths along an acid mine drainage.</title>
        <authorList>
            <person name="Mendez-Garcia C."/>
            <person name="Mesa V."/>
            <person name="Sprenger R.R."/>
            <person name="Richter M."/>
            <person name="Diez M.S."/>
            <person name="Solano J."/>
            <person name="Bargiela R."/>
            <person name="Golyshina O.V."/>
            <person name="Manteca A."/>
            <person name="Ramos J.L."/>
            <person name="Gallego J.R."/>
            <person name="Llorente I."/>
            <person name="Martins Dos Santos V.A."/>
            <person name="Jensen O.N."/>
            <person name="Pelaez A.I."/>
            <person name="Sanchez J."/>
            <person name="Ferrer M."/>
        </authorList>
    </citation>
    <scope>NUCLEOTIDE SEQUENCE</scope>
</reference>
<sequence>AAGKGGTIKALTEKLETRNYRIVALGKPGEAEQGQWYFQRYVPHLPQAGEIVLFDRSWYNRAVVEPAMGFCSKAQYRQFLDDCPVFEDLLVRDGIILLKYWLAVDQTEQERRFRERADDPLKRWKLSPVDIASRARYAEFGRLRDVMLARTHRAGAPWFVVNYNDQKQGRLSLIRHLLDQVPDRHAPAPRVRLPALRHAPEREQLTDPGFWIAPHA</sequence>
<dbReference type="AlphaFoldDB" id="T1AX92"/>
<feature type="non-terminal residue" evidence="4">
    <location>
        <position position="1"/>
    </location>
</feature>
<dbReference type="Gene3D" id="3.40.50.300">
    <property type="entry name" value="P-loop containing nucleotide triphosphate hydrolases"/>
    <property type="match status" value="1"/>
</dbReference>
<protein>
    <submittedName>
        <fullName evidence="4">Polyphosphate kinase 2</fullName>
    </submittedName>
</protein>
<evidence type="ECO:0000259" key="3">
    <source>
        <dbReference type="Pfam" id="PF03976"/>
    </source>
</evidence>
<dbReference type="SUPFAM" id="SSF52540">
    <property type="entry name" value="P-loop containing nucleoside triphosphate hydrolases"/>
    <property type="match status" value="1"/>
</dbReference>
<evidence type="ECO:0000256" key="1">
    <source>
        <dbReference type="ARBA" id="ARBA00022679"/>
    </source>
</evidence>
<keyword evidence="1" id="KW-0808">Transferase</keyword>
<dbReference type="GO" id="GO:0008976">
    <property type="term" value="F:polyphosphate kinase activity"/>
    <property type="evidence" value="ECO:0007669"/>
    <property type="project" value="InterPro"/>
</dbReference>
<keyword evidence="2 4" id="KW-0418">Kinase</keyword>
<name>T1AX92_9ZZZZ</name>
<dbReference type="PIRSF" id="PIRSF028756">
    <property type="entry name" value="PPK2_prd"/>
    <property type="match status" value="1"/>
</dbReference>
<dbReference type="PANTHER" id="PTHR34383:SF1">
    <property type="entry name" value="ADP-POLYPHOSPHATE PHOSPHOTRANSFERASE"/>
    <property type="match status" value="1"/>
</dbReference>
<dbReference type="InterPro" id="IPR022488">
    <property type="entry name" value="PPK2-related"/>
</dbReference>
<evidence type="ECO:0000313" key="4">
    <source>
        <dbReference type="EMBL" id="EQD61003.1"/>
    </source>
</evidence>
<reference evidence="4" key="1">
    <citation type="submission" date="2013-08" db="EMBL/GenBank/DDBJ databases">
        <authorList>
            <person name="Mendez C."/>
            <person name="Richter M."/>
            <person name="Ferrer M."/>
            <person name="Sanchez J."/>
        </authorList>
    </citation>
    <scope>NUCLEOTIDE SEQUENCE</scope>
</reference>
<dbReference type="PANTHER" id="PTHR34383">
    <property type="entry name" value="POLYPHOSPHATE:AMP PHOSPHOTRANSFERASE-RELATED"/>
    <property type="match status" value="1"/>
</dbReference>
<dbReference type="InterPro" id="IPR016898">
    <property type="entry name" value="Polyphosphate_phosphotransfera"/>
</dbReference>
<dbReference type="EMBL" id="AUZX01007028">
    <property type="protein sequence ID" value="EQD61003.1"/>
    <property type="molecule type" value="Genomic_DNA"/>
</dbReference>
<feature type="domain" description="Polyphosphate kinase-2-related" evidence="3">
    <location>
        <begin position="1"/>
        <end position="185"/>
    </location>
</feature>
<evidence type="ECO:0000256" key="2">
    <source>
        <dbReference type="ARBA" id="ARBA00022777"/>
    </source>
</evidence>